<proteinExistence type="predicted"/>
<evidence type="ECO:0000313" key="1">
    <source>
        <dbReference type="EMBL" id="QJA67036.1"/>
    </source>
</evidence>
<accession>A0A6M3JYF3</accession>
<dbReference type="EMBL" id="MT141565">
    <property type="protein sequence ID" value="QJA67036.1"/>
    <property type="molecule type" value="Genomic_DNA"/>
</dbReference>
<protein>
    <submittedName>
        <fullName evidence="2">Uncharacterized protein</fullName>
    </submittedName>
</protein>
<dbReference type="AlphaFoldDB" id="A0A6M3JYF3"/>
<sequence>MSETTDIRKHKVPIYIERLGICRLIWVRKIGSDEHSYLASIETNDMGYTQWLIKIYPDGRFIPVSCALYLTMQEKAIHDALRGVVDDVVELIAAARVDNSTNNYTILLDAYYDDKLYEEFLQGEWDTALLELP</sequence>
<reference evidence="2" key="1">
    <citation type="submission" date="2020-03" db="EMBL/GenBank/DDBJ databases">
        <title>The deep terrestrial virosphere.</title>
        <authorList>
            <person name="Holmfeldt K."/>
            <person name="Nilsson E."/>
            <person name="Simone D."/>
            <person name="Lopez-Fernandez M."/>
            <person name="Wu X."/>
            <person name="de Brujin I."/>
            <person name="Lundin D."/>
            <person name="Andersson A."/>
            <person name="Bertilsson S."/>
            <person name="Dopson M."/>
        </authorList>
    </citation>
    <scope>NUCLEOTIDE SEQUENCE</scope>
    <source>
        <strain evidence="2">MM415A01997</strain>
        <strain evidence="1">MM415B00308</strain>
    </source>
</reference>
<dbReference type="EMBL" id="MT142100">
    <property type="protein sequence ID" value="QJA74468.1"/>
    <property type="molecule type" value="Genomic_DNA"/>
</dbReference>
<gene>
    <name evidence="2" type="ORF">MM415A01997_0012</name>
    <name evidence="1" type="ORF">MM415B00308_0014</name>
</gene>
<evidence type="ECO:0000313" key="2">
    <source>
        <dbReference type="EMBL" id="QJA74468.1"/>
    </source>
</evidence>
<name>A0A6M3JYF3_9ZZZZ</name>
<organism evidence="2">
    <name type="scientific">viral metagenome</name>
    <dbReference type="NCBI Taxonomy" id="1070528"/>
    <lineage>
        <taxon>unclassified sequences</taxon>
        <taxon>metagenomes</taxon>
        <taxon>organismal metagenomes</taxon>
    </lineage>
</organism>